<gene>
    <name evidence="1" type="ORF">METZ01_LOCUS359556</name>
</gene>
<accession>A0A382SAW2</accession>
<sequence length="85" mass="9142">VLVLEAREKLGGAAGTREFHDGFSVSECAHLLYGLHPRVVDELKLDIPLAARKLSTISLGREADHVTIDGAQVTNVSSTEAVRYA</sequence>
<dbReference type="EMBL" id="UINC01127529">
    <property type="protein sequence ID" value="SVD06702.1"/>
    <property type="molecule type" value="Genomic_DNA"/>
</dbReference>
<feature type="non-terminal residue" evidence="1">
    <location>
        <position position="85"/>
    </location>
</feature>
<dbReference type="AlphaFoldDB" id="A0A382SAW2"/>
<evidence type="ECO:0000313" key="1">
    <source>
        <dbReference type="EMBL" id="SVD06702.1"/>
    </source>
</evidence>
<proteinExistence type="predicted"/>
<name>A0A382SAW2_9ZZZZ</name>
<reference evidence="1" key="1">
    <citation type="submission" date="2018-05" db="EMBL/GenBank/DDBJ databases">
        <authorList>
            <person name="Lanie J.A."/>
            <person name="Ng W.-L."/>
            <person name="Kazmierczak K.M."/>
            <person name="Andrzejewski T.M."/>
            <person name="Davidsen T.M."/>
            <person name="Wayne K.J."/>
            <person name="Tettelin H."/>
            <person name="Glass J.I."/>
            <person name="Rusch D."/>
            <person name="Podicherti R."/>
            <person name="Tsui H.-C.T."/>
            <person name="Winkler M.E."/>
        </authorList>
    </citation>
    <scope>NUCLEOTIDE SEQUENCE</scope>
</reference>
<evidence type="ECO:0008006" key="2">
    <source>
        <dbReference type="Google" id="ProtNLM"/>
    </source>
</evidence>
<feature type="non-terminal residue" evidence="1">
    <location>
        <position position="1"/>
    </location>
</feature>
<organism evidence="1">
    <name type="scientific">marine metagenome</name>
    <dbReference type="NCBI Taxonomy" id="408172"/>
    <lineage>
        <taxon>unclassified sequences</taxon>
        <taxon>metagenomes</taxon>
        <taxon>ecological metagenomes</taxon>
    </lineage>
</organism>
<protein>
    <recommendedName>
        <fullName evidence="2">Amine oxidase domain-containing protein</fullName>
    </recommendedName>
</protein>